<comment type="subcellular location">
    <subcellularLocation>
        <location evidence="1">Secreted</location>
        <location evidence="1">Extracellular space</location>
    </subcellularLocation>
</comment>
<organism evidence="15 16">
    <name type="scientific">Eutrema salsugineum</name>
    <name type="common">Saltwater cress</name>
    <name type="synonym">Sisymbrium salsugineum</name>
    <dbReference type="NCBI Taxonomy" id="72664"/>
    <lineage>
        <taxon>Eukaryota</taxon>
        <taxon>Viridiplantae</taxon>
        <taxon>Streptophyta</taxon>
        <taxon>Embryophyta</taxon>
        <taxon>Tracheophyta</taxon>
        <taxon>Spermatophyta</taxon>
        <taxon>Magnoliopsida</taxon>
        <taxon>eudicotyledons</taxon>
        <taxon>Gunneridae</taxon>
        <taxon>Pentapetalae</taxon>
        <taxon>rosids</taxon>
        <taxon>malvids</taxon>
        <taxon>Brassicales</taxon>
        <taxon>Brassicaceae</taxon>
        <taxon>Eutremeae</taxon>
        <taxon>Eutrema</taxon>
    </lineage>
</organism>
<gene>
    <name evidence="15" type="ORF">EUTSA_v10014673mg</name>
</gene>
<keyword evidence="4 13" id="KW-0732">Signal</keyword>
<dbReference type="Pfam" id="PF05184">
    <property type="entry name" value="SapB_1"/>
    <property type="match status" value="1"/>
</dbReference>
<evidence type="ECO:0000256" key="13">
    <source>
        <dbReference type="SAM" id="SignalP"/>
    </source>
</evidence>
<comment type="function">
    <text evidence="10">Pulmonary surfactant-associated proteins promote alveolar stability by lowering the surface tension at the air-liquid interface in the peripheral air spaces. SP-B increases the collapse pressure of palmitic acid to nearly 70 millinewtons per meter.</text>
</comment>
<evidence type="ECO:0000256" key="1">
    <source>
        <dbReference type="ARBA" id="ARBA00004239"/>
    </source>
</evidence>
<dbReference type="GO" id="GO:0006665">
    <property type="term" value="P:sphingolipid metabolic process"/>
    <property type="evidence" value="ECO:0007669"/>
    <property type="project" value="InterPro"/>
</dbReference>
<evidence type="ECO:0000256" key="5">
    <source>
        <dbReference type="ARBA" id="ARBA00022737"/>
    </source>
</evidence>
<dbReference type="GO" id="GO:0005764">
    <property type="term" value="C:lysosome"/>
    <property type="evidence" value="ECO:0007669"/>
    <property type="project" value="InterPro"/>
</dbReference>
<feature type="domain" description="Saposin B-type" evidence="14">
    <location>
        <begin position="33"/>
        <end position="112"/>
    </location>
</feature>
<evidence type="ECO:0000256" key="12">
    <source>
        <dbReference type="ARBA" id="ARBA00041785"/>
    </source>
</evidence>
<sequence length="209" mass="23617">MGGKFRVVFLFFFSFGLLTCWSCDARNPIFLESAEVCELCDKYVTLAIDYLEDDDNQNALVEALHLSCSQIPPFKKQCLSMVDHYTELFFTQVSVMKPDQICKRLNLCLAATPLSHQGNCESCRQTVSQVVSNLKDPEIKLKIIRLLLKECKSLNNYQDKCKKMVFEYGPLMLADLEKFLEKKDVCSILGVCPGPSTYDVPALEALADS</sequence>
<dbReference type="InterPro" id="IPR008139">
    <property type="entry name" value="SaposinB_dom"/>
</dbReference>
<dbReference type="Pfam" id="PF03489">
    <property type="entry name" value="SapB_2"/>
    <property type="match status" value="2"/>
</dbReference>
<evidence type="ECO:0000313" key="16">
    <source>
        <dbReference type="Proteomes" id="UP000030689"/>
    </source>
</evidence>
<dbReference type="PRINTS" id="PR01797">
    <property type="entry name" value="SAPOSIN"/>
</dbReference>
<keyword evidence="7" id="KW-0865">Zymogen</keyword>
<reference evidence="15 16" key="1">
    <citation type="journal article" date="2013" name="Front. Plant Sci.">
        <title>The Reference Genome of the Halophytic Plant Eutrema salsugineum.</title>
        <authorList>
            <person name="Yang R."/>
            <person name="Jarvis D.E."/>
            <person name="Chen H."/>
            <person name="Beilstein M.A."/>
            <person name="Grimwood J."/>
            <person name="Jenkins J."/>
            <person name="Shu S."/>
            <person name="Prochnik S."/>
            <person name="Xin M."/>
            <person name="Ma C."/>
            <person name="Schmutz J."/>
            <person name="Wing R.A."/>
            <person name="Mitchell-Olds T."/>
            <person name="Schumaker K.S."/>
            <person name="Wang X."/>
        </authorList>
    </citation>
    <scope>NUCLEOTIDE SEQUENCE [LARGE SCALE GENOMIC DNA]</scope>
</reference>
<dbReference type="GO" id="GO:0004190">
    <property type="term" value="F:aspartic-type endopeptidase activity"/>
    <property type="evidence" value="ECO:0007669"/>
    <property type="project" value="UniProtKB-KW"/>
</dbReference>
<dbReference type="InterPro" id="IPR008373">
    <property type="entry name" value="Saposin"/>
</dbReference>
<keyword evidence="2" id="KW-0964">Secreted</keyword>
<proteinExistence type="predicted"/>
<dbReference type="eggNOG" id="KOG1340">
    <property type="taxonomic scope" value="Eukaryota"/>
</dbReference>
<evidence type="ECO:0000256" key="3">
    <source>
        <dbReference type="ARBA" id="ARBA00022670"/>
    </source>
</evidence>
<name>V4LCE7_EUTSA</name>
<keyword evidence="6" id="KW-0064">Aspartyl protease</keyword>
<dbReference type="AlphaFoldDB" id="V4LCE7"/>
<dbReference type="InterPro" id="IPR007856">
    <property type="entry name" value="SapB_1"/>
</dbReference>
<evidence type="ECO:0000256" key="8">
    <source>
        <dbReference type="ARBA" id="ARBA00023157"/>
    </source>
</evidence>
<feature type="signal peptide" evidence="13">
    <location>
        <begin position="1"/>
        <end position="25"/>
    </location>
</feature>
<dbReference type="EMBL" id="KI517464">
    <property type="protein sequence ID" value="ESQ40031.1"/>
    <property type="molecule type" value="Genomic_DNA"/>
</dbReference>
<dbReference type="GO" id="GO:0006508">
    <property type="term" value="P:proteolysis"/>
    <property type="evidence" value="ECO:0007669"/>
    <property type="project" value="UniProtKB-KW"/>
</dbReference>
<dbReference type="OrthoDB" id="69496at2759"/>
<evidence type="ECO:0000313" key="15">
    <source>
        <dbReference type="EMBL" id="ESQ40032.1"/>
    </source>
</evidence>
<dbReference type="GO" id="GO:0005576">
    <property type="term" value="C:extracellular region"/>
    <property type="evidence" value="ECO:0007669"/>
    <property type="project" value="UniProtKB-SubCell"/>
</dbReference>
<dbReference type="InterPro" id="IPR011001">
    <property type="entry name" value="Saposin-like"/>
</dbReference>
<dbReference type="Gramene" id="ESQ40031">
    <property type="protein sequence ID" value="ESQ40031"/>
    <property type="gene ID" value="EUTSA_v10014673mg"/>
</dbReference>
<dbReference type="GO" id="GO:0016020">
    <property type="term" value="C:membrane"/>
    <property type="evidence" value="ECO:0007669"/>
    <property type="project" value="GOC"/>
</dbReference>
<dbReference type="InterPro" id="IPR051428">
    <property type="entry name" value="Sphingo_Act-Surfact_Prot"/>
</dbReference>
<evidence type="ECO:0000259" key="14">
    <source>
        <dbReference type="PROSITE" id="PS50015"/>
    </source>
</evidence>
<dbReference type="Gramene" id="ESQ40032">
    <property type="protein sequence ID" value="ESQ40032"/>
    <property type="gene ID" value="EUTSA_v10014673mg"/>
</dbReference>
<dbReference type="PROSITE" id="PS50015">
    <property type="entry name" value="SAP_B"/>
    <property type="match status" value="2"/>
</dbReference>
<keyword evidence="3" id="KW-0645">Protease</keyword>
<accession>V4LCE7</accession>
<dbReference type="PANTHER" id="PTHR11480">
    <property type="entry name" value="SAPOSIN-RELATED"/>
    <property type="match status" value="1"/>
</dbReference>
<dbReference type="Proteomes" id="UP000030689">
    <property type="component" value="Unassembled WGS sequence"/>
</dbReference>
<dbReference type="SMART" id="SM00741">
    <property type="entry name" value="SapB"/>
    <property type="match status" value="2"/>
</dbReference>
<evidence type="ECO:0000256" key="11">
    <source>
        <dbReference type="ARBA" id="ARBA00041094"/>
    </source>
</evidence>
<evidence type="ECO:0000256" key="7">
    <source>
        <dbReference type="ARBA" id="ARBA00023145"/>
    </source>
</evidence>
<keyword evidence="5" id="KW-0677">Repeat</keyword>
<dbReference type="PANTHER" id="PTHR11480:SF86">
    <property type="entry name" value="BNACNNG40660D PROTEIN"/>
    <property type="match status" value="1"/>
</dbReference>
<feature type="domain" description="Saposin B-type" evidence="14">
    <location>
        <begin position="116"/>
        <end position="196"/>
    </location>
</feature>
<protein>
    <recommendedName>
        <fullName evidence="11">Pulmonary surfactant-associated protein B</fullName>
    </recommendedName>
    <alternativeName>
        <fullName evidence="12">Pulmonary surfactant-associated proteolipid SPL(Phe)</fullName>
    </alternativeName>
</protein>
<dbReference type="SUPFAM" id="SSF47862">
    <property type="entry name" value="Saposin"/>
    <property type="match status" value="2"/>
</dbReference>
<dbReference type="KEGG" id="eus:EUTSA_v10014673mg"/>
<dbReference type="OMA" id="EALHISC"/>
<evidence type="ECO:0000256" key="10">
    <source>
        <dbReference type="ARBA" id="ARBA00037221"/>
    </source>
</evidence>
<evidence type="ECO:0000256" key="9">
    <source>
        <dbReference type="ARBA" id="ARBA00023180"/>
    </source>
</evidence>
<feature type="chain" id="PRO_5007731754" description="Pulmonary surfactant-associated protein B" evidence="13">
    <location>
        <begin position="26"/>
        <end position="209"/>
    </location>
</feature>
<evidence type="ECO:0000256" key="2">
    <source>
        <dbReference type="ARBA" id="ARBA00022525"/>
    </source>
</evidence>
<dbReference type="STRING" id="72664.V4LCE7"/>
<dbReference type="EMBL" id="KI517464">
    <property type="protein sequence ID" value="ESQ40032.1"/>
    <property type="molecule type" value="Genomic_DNA"/>
</dbReference>
<evidence type="ECO:0000256" key="4">
    <source>
        <dbReference type="ARBA" id="ARBA00022729"/>
    </source>
</evidence>
<keyword evidence="6" id="KW-0378">Hydrolase</keyword>
<keyword evidence="16" id="KW-1185">Reference proteome</keyword>
<dbReference type="Gene3D" id="1.10.225.10">
    <property type="entry name" value="Saposin-like"/>
    <property type="match status" value="2"/>
</dbReference>
<dbReference type="FunFam" id="1.10.225.10:FF:000008">
    <property type="entry name" value="Pulmonary surfactant-associated protein B"/>
    <property type="match status" value="1"/>
</dbReference>
<dbReference type="InterPro" id="IPR008138">
    <property type="entry name" value="SapB_2"/>
</dbReference>
<keyword evidence="8" id="KW-1015">Disulfide bond</keyword>
<keyword evidence="9" id="KW-0325">Glycoprotein</keyword>
<evidence type="ECO:0000256" key="6">
    <source>
        <dbReference type="ARBA" id="ARBA00022750"/>
    </source>
</evidence>